<feature type="region of interest" description="Disordered" evidence="2">
    <location>
        <begin position="274"/>
        <end position="294"/>
    </location>
</feature>
<accession>A0A9N8WMW4</accession>
<evidence type="ECO:0000259" key="3">
    <source>
        <dbReference type="Pfam" id="PF05030"/>
    </source>
</evidence>
<proteinExistence type="inferred from homology"/>
<dbReference type="InterPro" id="IPR007726">
    <property type="entry name" value="SS18_N"/>
</dbReference>
<evidence type="ECO:0000256" key="2">
    <source>
        <dbReference type="SAM" id="MobiDB-lite"/>
    </source>
</evidence>
<feature type="compositionally biased region" description="Basic and acidic residues" evidence="2">
    <location>
        <begin position="962"/>
        <end position="988"/>
    </location>
</feature>
<dbReference type="Pfam" id="PF05030">
    <property type="entry name" value="SSXT"/>
    <property type="match status" value="1"/>
</dbReference>
<keyword evidence="5" id="KW-1185">Reference proteome</keyword>
<feature type="region of interest" description="Disordered" evidence="2">
    <location>
        <begin position="321"/>
        <end position="388"/>
    </location>
</feature>
<evidence type="ECO:0000313" key="4">
    <source>
        <dbReference type="EMBL" id="CAG8490744.1"/>
    </source>
</evidence>
<comment type="caution">
    <text evidence="4">The sequence shown here is derived from an EMBL/GenBank/DDBJ whole genome shotgun (WGS) entry which is preliminary data.</text>
</comment>
<dbReference type="Proteomes" id="UP000789508">
    <property type="component" value="Unassembled WGS sequence"/>
</dbReference>
<evidence type="ECO:0000256" key="1">
    <source>
        <dbReference type="ARBA" id="ARBA00007945"/>
    </source>
</evidence>
<feature type="compositionally biased region" description="Low complexity" evidence="2">
    <location>
        <begin position="363"/>
        <end position="388"/>
    </location>
</feature>
<feature type="compositionally biased region" description="Polar residues" evidence="2">
    <location>
        <begin position="813"/>
        <end position="836"/>
    </location>
</feature>
<name>A0A9N8WMW4_9GLOM</name>
<feature type="region of interest" description="Disordered" evidence="2">
    <location>
        <begin position="15"/>
        <end position="48"/>
    </location>
</feature>
<dbReference type="EMBL" id="CAJVPS010000499">
    <property type="protein sequence ID" value="CAG8490744.1"/>
    <property type="molecule type" value="Genomic_DNA"/>
</dbReference>
<gene>
    <name evidence="4" type="ORF">ALEPTO_LOCUS2968</name>
</gene>
<sequence>MNELCIVCASTWGASEPSQTHSQSLNSPGNYTLQTTTTPNPMGQQQHVNDNQYMSGAAQASISGNTMTTMPVSVKISDVNGGTNSSPGDSKGGGGQTRSMNGAPMFFPAGNYLNIFHRIDILDVNVELIRVCIDYGTKGWMNAQEMNAYKMRLQSNLSYLATVADQYTNPQGEIKQKMMPDFSPLPPHRLHYHQKINHLIQRASQIFAASYHNHAQPLLGRSAAAAAAVTTSAMNNKALASSNINVSDLNSSSIRPYKLASSNGIIGGMLTNQQFQQSQQQQPHPHQNNQIQASQQFQQVQQAYLKQQQLQLQAQNRQSLQQQGAQMSTQQQPQQKKGTPRLHPQSLQKAHQSPQLQQQHVNTPQSTHQTQQMHQSPQQTAQSSQQQTQQQQQQQQQLLTASQQQQIIPSLYIIGNGTTGGSSGGITTQQLQQMQHLGYGGYPGTNGTVMTAGNGYLNPYNMIRYTNGNNGLVGGNGIIQTNGLPTNGMQAMVNNCWECAKLNVEICPYDLQEGQTTGSQKIDDFIRDHQAEYAGPGECHLQWINYDEFEDIKQIGRADSTTPISQSQFLQLQQLQNPYQQLQQPQIDTATTIENKVHHHYHDTNSINNLQEYEYEYEEEYFDVEDNLSCASSSTAIESTSPPPTNNFHQYDHQQSAAYHRQNRRAKVKRNANESKNAAVSSVRPVGMRKLTLIPGFVEDEVDQKNYNYLFEDKKEFYIVSPTISSASLEDGSIDKNYLSSYCQPQLQPQSQHLDDVFRINDNQSLGYIASTSIIRPPGGDHYNNQLFNFASSSELEVDSKLQRIPCHENTVGRGSSPMTTSPIFSSTTSESWMSNKNTNNSNDEYAFLDQLHIHQQYNNNSIAMTPAGKQSTYDYYIRHENTYETNNFGRRGDFEDENDDENSQSFLSPLLPIEAVAWSSIDQNLEHLLEREEKEFVIDFKQKQESHNIVPQYELNTLKNNNEKIEDNNSESHQEGPDDYNRPDNHVDSNNTSIEETTAAMTGIRYRDQPEDNGNRNGDETTMGQNNSFTKERTETQNSSYLEVYILLHSDNDRSLGGLSSI</sequence>
<organism evidence="4 5">
    <name type="scientific">Ambispora leptoticha</name>
    <dbReference type="NCBI Taxonomy" id="144679"/>
    <lineage>
        <taxon>Eukaryota</taxon>
        <taxon>Fungi</taxon>
        <taxon>Fungi incertae sedis</taxon>
        <taxon>Mucoromycota</taxon>
        <taxon>Glomeromycotina</taxon>
        <taxon>Glomeromycetes</taxon>
        <taxon>Archaeosporales</taxon>
        <taxon>Ambisporaceae</taxon>
        <taxon>Ambispora</taxon>
    </lineage>
</organism>
<feature type="region of interest" description="Disordered" evidence="2">
    <location>
        <begin position="75"/>
        <end position="99"/>
    </location>
</feature>
<dbReference type="AlphaFoldDB" id="A0A9N8WMW4"/>
<feature type="domain" description="SS18 N-terminal" evidence="3">
    <location>
        <begin position="121"/>
        <end position="171"/>
    </location>
</feature>
<protein>
    <submittedName>
        <fullName evidence="4">1241_t:CDS:1</fullName>
    </submittedName>
</protein>
<feature type="compositionally biased region" description="Basic and acidic residues" evidence="2">
    <location>
        <begin position="1006"/>
        <end position="1020"/>
    </location>
</feature>
<comment type="similarity">
    <text evidence="1">Belongs to the SS18 family.</text>
</comment>
<feature type="compositionally biased region" description="Polar residues" evidence="2">
    <location>
        <begin position="1021"/>
        <end position="1030"/>
    </location>
</feature>
<dbReference type="OrthoDB" id="2530523at2759"/>
<feature type="region of interest" description="Disordered" evidence="2">
    <location>
        <begin position="809"/>
        <end position="836"/>
    </location>
</feature>
<reference evidence="4" key="1">
    <citation type="submission" date="2021-06" db="EMBL/GenBank/DDBJ databases">
        <authorList>
            <person name="Kallberg Y."/>
            <person name="Tangrot J."/>
            <person name="Rosling A."/>
        </authorList>
    </citation>
    <scope>NUCLEOTIDE SEQUENCE</scope>
    <source>
        <strain evidence="4">FL130A</strain>
    </source>
</reference>
<evidence type="ECO:0000313" key="5">
    <source>
        <dbReference type="Proteomes" id="UP000789508"/>
    </source>
</evidence>
<feature type="region of interest" description="Disordered" evidence="2">
    <location>
        <begin position="952"/>
        <end position="1036"/>
    </location>
</feature>
<feature type="compositionally biased region" description="Polar residues" evidence="2">
    <location>
        <begin position="989"/>
        <end position="1001"/>
    </location>
</feature>
<feature type="compositionally biased region" description="Low complexity" evidence="2">
    <location>
        <begin position="321"/>
        <end position="337"/>
    </location>
</feature>
<feature type="compositionally biased region" description="Polar residues" evidence="2">
    <location>
        <begin position="345"/>
        <end position="362"/>
    </location>
</feature>